<dbReference type="PANTHER" id="PTHR41287">
    <property type="match status" value="1"/>
</dbReference>
<organism evidence="2 3">
    <name type="scientific">Pseudoflavonifractor gallinarum</name>
    <dbReference type="NCBI Taxonomy" id="2779352"/>
    <lineage>
        <taxon>Bacteria</taxon>
        <taxon>Bacillati</taxon>
        <taxon>Bacillota</taxon>
        <taxon>Clostridia</taxon>
        <taxon>Eubacteriales</taxon>
        <taxon>Oscillospiraceae</taxon>
        <taxon>Pseudoflavonifractor</taxon>
    </lineage>
</organism>
<feature type="domain" description="Terminase large subunit-like endonuclease" evidence="1">
    <location>
        <begin position="252"/>
        <end position="382"/>
    </location>
</feature>
<reference evidence="2 3" key="1">
    <citation type="submission" date="2020-10" db="EMBL/GenBank/DDBJ databases">
        <title>ChiBAC.</title>
        <authorList>
            <person name="Zenner C."/>
            <person name="Hitch T.C.A."/>
            <person name="Clavel T."/>
        </authorList>
    </citation>
    <scope>NUCLEOTIDE SEQUENCE [LARGE SCALE GENOMIC DNA]</scope>
    <source>
        <strain evidence="2 3">DSM 107456</strain>
    </source>
</reference>
<dbReference type="RefSeq" id="WP_193536074.1">
    <property type="nucleotide sequence ID" value="NZ_JADCKF010000001.1"/>
</dbReference>
<evidence type="ECO:0000313" key="3">
    <source>
        <dbReference type="Proteomes" id="UP000806211"/>
    </source>
</evidence>
<dbReference type="InterPro" id="IPR046462">
    <property type="entry name" value="TerL_nuclease"/>
</dbReference>
<dbReference type="Proteomes" id="UP000806211">
    <property type="component" value="Unassembled WGS sequence"/>
</dbReference>
<gene>
    <name evidence="2" type="ORF">INF37_01980</name>
</gene>
<dbReference type="PANTHER" id="PTHR41287:SF1">
    <property type="entry name" value="PROTEIN YMFN"/>
    <property type="match status" value="1"/>
</dbReference>
<accession>A0ABR9R7X1</accession>
<dbReference type="Gene3D" id="3.40.50.300">
    <property type="entry name" value="P-loop containing nucleotide triphosphate hydrolases"/>
    <property type="match status" value="1"/>
</dbReference>
<dbReference type="InterPro" id="IPR027417">
    <property type="entry name" value="P-loop_NTPase"/>
</dbReference>
<proteinExistence type="predicted"/>
<evidence type="ECO:0000313" key="2">
    <source>
        <dbReference type="EMBL" id="MBE5054774.1"/>
    </source>
</evidence>
<keyword evidence="3" id="KW-1185">Reference proteome</keyword>
<dbReference type="InterPro" id="IPR005021">
    <property type="entry name" value="Terminase_largesu-like"/>
</dbReference>
<evidence type="ECO:0000259" key="1">
    <source>
        <dbReference type="Pfam" id="PF20441"/>
    </source>
</evidence>
<comment type="caution">
    <text evidence="2">The sequence shown here is derived from an EMBL/GenBank/DDBJ whole genome shotgun (WGS) entry which is preliminary data.</text>
</comment>
<sequence>MSCNLPPEICRYLESVEADTPRACPEQHALCAYIRRCFEVEDIRVDTEQLAKYLGLIRYFPFERLFPWEEFLLALWDCTYKPDGTPRWKTLLCMVGRGAGKDGFIAFDGACSISPYNPVSHYNVDICANNEEQAVTPVKDLAEVLESPKYEKKLKRHYYHTKELIQGRKNKGVMKGRTNNPKGRDGMRSGKVVFNEVHAFENYDNIKVFITGQGKVAQPRVGIFTSNGEVSDGPLDDYLARGRRILFEGEPDNGFLPFICCLGSREQVHDPENWYMANPSLFYLPHLRQEIEDEYREWVDHPEQNGDFLTKRMGLRAGQKEISVTDYEKVKATNRPLPDLTGWSCTVGLDYAELSDWASVNYHFRRGAERYDVNHTWICAQSRTLPRVKAPWRDWAARKLVTVVDDVSIHPDLLAADIQDMARRCHVRMLAMDHYRWTLVSESMKKIGFDAGDKKRVKLVRPSDIMMVDPVIQECFDRQLFTWGDQPHLRWAVNNTKRVRSSKKMGVDTGNFIYAKIEGKSRKTDPFMALVASMTIESALGEGAPVSAPPVGVIQL</sequence>
<dbReference type="EMBL" id="JADCKF010000001">
    <property type="protein sequence ID" value="MBE5054774.1"/>
    <property type="molecule type" value="Genomic_DNA"/>
</dbReference>
<protein>
    <submittedName>
        <fullName evidence="2">Terminase</fullName>
    </submittedName>
</protein>
<dbReference type="Pfam" id="PF20441">
    <property type="entry name" value="TerL_nuclease"/>
    <property type="match status" value="1"/>
</dbReference>
<name>A0ABR9R7X1_9FIRM</name>